<dbReference type="RefSeq" id="WP_153345027.1">
    <property type="nucleotide sequence ID" value="NZ_WIVE01000044.1"/>
</dbReference>
<dbReference type="EMBL" id="WIVE01000044">
    <property type="protein sequence ID" value="MQX37496.1"/>
    <property type="molecule type" value="Genomic_DNA"/>
</dbReference>
<evidence type="ECO:0000313" key="4">
    <source>
        <dbReference type="Proteomes" id="UP000434582"/>
    </source>
</evidence>
<gene>
    <name evidence="3" type="ORF">GHC57_13300</name>
</gene>
<dbReference type="OrthoDB" id="2078334at2"/>
<sequence>MTPFRVLRMTPRGARSRLVAAALGVAIGAFAPSAAMAQGPAPDDLGIPAATLAASETADGYAFWVFPEDRRGGATALVLRHGRVMYRWPLRGPLPPAPDGQPEDGPRWYPVTDLTGNGHGTVHIQDMTSRSTTRHVILDLAPDGVTELFNRSLHFTERLDWADSDGDGVREPRVSGGQMMPGGGREEGLRRPLSLE</sequence>
<dbReference type="Proteomes" id="UP000434582">
    <property type="component" value="Unassembled WGS sequence"/>
</dbReference>
<feature type="compositionally biased region" description="Basic and acidic residues" evidence="1">
    <location>
        <begin position="162"/>
        <end position="173"/>
    </location>
</feature>
<reference evidence="3 4" key="1">
    <citation type="submission" date="2019-10" db="EMBL/GenBank/DDBJ databases">
        <title>Draft whole-genome sequence of the purple nonsulfur photosynthetic bacterium Roseospira navarrensis DSM 15114.</title>
        <authorList>
            <person name="Kyndt J.A."/>
            <person name="Meyer T.E."/>
        </authorList>
    </citation>
    <scope>NUCLEOTIDE SEQUENCE [LARGE SCALE GENOMIC DNA]</scope>
    <source>
        <strain evidence="3 4">DSM 15114</strain>
    </source>
</reference>
<organism evidence="3 4">
    <name type="scientific">Roseospira navarrensis</name>
    <dbReference type="NCBI Taxonomy" id="140058"/>
    <lineage>
        <taxon>Bacteria</taxon>
        <taxon>Pseudomonadati</taxon>
        <taxon>Pseudomonadota</taxon>
        <taxon>Alphaproteobacteria</taxon>
        <taxon>Rhodospirillales</taxon>
        <taxon>Rhodospirillaceae</taxon>
        <taxon>Roseospira</taxon>
    </lineage>
</organism>
<feature type="region of interest" description="Disordered" evidence="1">
    <location>
        <begin position="162"/>
        <end position="196"/>
    </location>
</feature>
<evidence type="ECO:0000256" key="2">
    <source>
        <dbReference type="SAM" id="SignalP"/>
    </source>
</evidence>
<keyword evidence="4" id="KW-1185">Reference proteome</keyword>
<feature type="chain" id="PRO_5031195383" evidence="2">
    <location>
        <begin position="38"/>
        <end position="196"/>
    </location>
</feature>
<accession>A0A7X1ZFD7</accession>
<protein>
    <submittedName>
        <fullName evidence="3">Uncharacterized protein</fullName>
    </submittedName>
</protein>
<name>A0A7X1ZFD7_9PROT</name>
<proteinExistence type="predicted"/>
<evidence type="ECO:0000313" key="3">
    <source>
        <dbReference type="EMBL" id="MQX37496.1"/>
    </source>
</evidence>
<comment type="caution">
    <text evidence="3">The sequence shown here is derived from an EMBL/GenBank/DDBJ whole genome shotgun (WGS) entry which is preliminary data.</text>
</comment>
<keyword evidence="2" id="KW-0732">Signal</keyword>
<evidence type="ECO:0000256" key="1">
    <source>
        <dbReference type="SAM" id="MobiDB-lite"/>
    </source>
</evidence>
<dbReference type="AlphaFoldDB" id="A0A7X1ZFD7"/>
<feature type="signal peptide" evidence="2">
    <location>
        <begin position="1"/>
        <end position="37"/>
    </location>
</feature>